<evidence type="ECO:0000313" key="2">
    <source>
        <dbReference type="EMBL" id="KHD07652.1"/>
    </source>
</evidence>
<name>A0A0A6PL30_9GAMM</name>
<accession>A0A0A6PL30</accession>
<dbReference type="EMBL" id="JSZA02000011">
    <property type="protein sequence ID" value="KHD07652.1"/>
    <property type="molecule type" value="Genomic_DNA"/>
</dbReference>
<dbReference type="Pfam" id="PF13672">
    <property type="entry name" value="PP2C_2"/>
    <property type="match status" value="1"/>
</dbReference>
<dbReference type="AlphaFoldDB" id="A0A0A6PL30"/>
<dbReference type="SUPFAM" id="SSF81606">
    <property type="entry name" value="PP2C-like"/>
    <property type="match status" value="1"/>
</dbReference>
<protein>
    <recommendedName>
        <fullName evidence="1">PPM-type phosphatase domain-containing protein</fullName>
    </recommendedName>
</protein>
<dbReference type="InterPro" id="IPR036457">
    <property type="entry name" value="PPM-type-like_dom_sf"/>
</dbReference>
<keyword evidence="3" id="KW-1185">Reference proteome</keyword>
<evidence type="ECO:0000313" key="3">
    <source>
        <dbReference type="Proteomes" id="UP000030428"/>
    </source>
</evidence>
<comment type="caution">
    <text evidence="2">The sequence shown here is derived from an EMBL/GenBank/DDBJ whole genome shotgun (WGS) entry which is preliminary data.</text>
</comment>
<reference evidence="2 3" key="1">
    <citation type="journal article" date="2016" name="Front. Microbiol.">
        <title>Single-Cell (Meta-)Genomics of a Dimorphic Candidatus Thiomargarita nelsonii Reveals Genomic Plasticity.</title>
        <authorList>
            <person name="Flood B.E."/>
            <person name="Fliss P."/>
            <person name="Jones D.S."/>
            <person name="Dick G.J."/>
            <person name="Jain S."/>
            <person name="Kaster A.K."/>
            <person name="Winkel M."/>
            <person name="Mussmann M."/>
            <person name="Bailey J."/>
        </authorList>
    </citation>
    <scope>NUCLEOTIDE SEQUENCE [LARGE SCALE GENOMIC DNA]</scope>
    <source>
        <strain evidence="2">Hydrate Ridge</strain>
    </source>
</reference>
<proteinExistence type="predicted"/>
<feature type="domain" description="PPM-type phosphatase" evidence="1">
    <location>
        <begin position="11"/>
        <end position="197"/>
    </location>
</feature>
<dbReference type="Gene3D" id="3.60.40.10">
    <property type="entry name" value="PPM-type phosphatase domain"/>
    <property type="match status" value="1"/>
</dbReference>
<dbReference type="Proteomes" id="UP000030428">
    <property type="component" value="Unassembled WGS sequence"/>
</dbReference>
<evidence type="ECO:0000259" key="1">
    <source>
        <dbReference type="Pfam" id="PF13672"/>
    </source>
</evidence>
<gene>
    <name evidence="2" type="ORF">PN36_03980</name>
</gene>
<sequence length="286" mass="32513">MCVTTATIRQENQDSCEVAENDVLKAVIVADGLGAYEYAELASKFVTQNIKTQIEHSSEEIDFEKMFKQAKSKLIEYAQDFEIKKGITLDKNNSFGTSLIVAIEDAHRIKVAYVGNGAIWHLRGNFNHFNKTKYLPWNMLNYLNPHTVQNKVGKEALYKLLSISETKDTEIVPTVLQIEKDNLYYGDIVMICTDGIYSFDQVPIGKIVKDGSVWISGEKTMSFFYQYLNEYFVKTPKPTNDSLQKAMQTYLDFLKQENILEDDASLGIIVTAKAIEYQKKISSCQS</sequence>
<dbReference type="InterPro" id="IPR001932">
    <property type="entry name" value="PPM-type_phosphatase-like_dom"/>
</dbReference>
<organism evidence="2 3">
    <name type="scientific">Candidatus Thiomargarita nelsonii</name>
    <dbReference type="NCBI Taxonomy" id="1003181"/>
    <lineage>
        <taxon>Bacteria</taxon>
        <taxon>Pseudomonadati</taxon>
        <taxon>Pseudomonadota</taxon>
        <taxon>Gammaproteobacteria</taxon>
        <taxon>Thiotrichales</taxon>
        <taxon>Thiotrichaceae</taxon>
        <taxon>Thiomargarita</taxon>
    </lineage>
</organism>